<protein>
    <recommendedName>
        <fullName evidence="3">N-acetyltransferase ESCO zinc-finger domain-containing protein</fullName>
    </recommendedName>
</protein>
<proteinExistence type="predicted"/>
<dbReference type="RefSeq" id="WP_150621633.1">
    <property type="nucleotide sequence ID" value="NZ_CABPSM010000010.1"/>
</dbReference>
<organism evidence="1 2">
    <name type="scientific">Pandoraea horticolens</name>
    <dbReference type="NCBI Taxonomy" id="2508298"/>
    <lineage>
        <taxon>Bacteria</taxon>
        <taxon>Pseudomonadati</taxon>
        <taxon>Pseudomonadota</taxon>
        <taxon>Betaproteobacteria</taxon>
        <taxon>Burkholderiales</taxon>
        <taxon>Burkholderiaceae</taxon>
        <taxon>Pandoraea</taxon>
    </lineage>
</organism>
<name>A0A5E4WZC1_9BURK</name>
<gene>
    <name evidence="1" type="ORF">PHO31112_03539</name>
</gene>
<keyword evidence="2" id="KW-1185">Reference proteome</keyword>
<dbReference type="Proteomes" id="UP000343317">
    <property type="component" value="Unassembled WGS sequence"/>
</dbReference>
<evidence type="ECO:0000313" key="2">
    <source>
        <dbReference type="Proteomes" id="UP000343317"/>
    </source>
</evidence>
<dbReference type="AlphaFoldDB" id="A0A5E4WZC1"/>
<sequence length="401" mass="45559">MAFKTSPEHFSHLFSALREPAPLRAVPTRVADALRRIAAERWIYRSGIEDLLFAMDPRLDDFGAGRVDSLVAMFQLHYRDIAAHPKKMSTMVMLLPALAATDFAVLLINLEALGFNVDATPLTEALSPELATRPFLSSRELTVIWHQNVRHRGEPLTVTALSAEPQCANRVTEWKVSTNYRVVALLDDGTPFRVTAHAPKYRRRPAPVETRCPTCDFTYYRGDSESTSSHRREHRIRLRYLEPSTHPKLATSETVTVTHLVTTKSPTWLHREIYDRALAFKREFRYDFTQWGSRNGDDDPDVEGHLMTAAGVILGACAFRMRQDGVNRYRALQWIWLAPKYRRAGHLSTCWAGLRRRYGAFHVEAPVSLAMQAFLARNSESWLMDVDAVLAYATTENATTT</sequence>
<reference evidence="1 2" key="1">
    <citation type="submission" date="2019-08" db="EMBL/GenBank/DDBJ databases">
        <authorList>
            <person name="Peeters C."/>
        </authorList>
    </citation>
    <scope>NUCLEOTIDE SEQUENCE [LARGE SCALE GENOMIC DNA]</scope>
    <source>
        <strain evidence="1 2">LMG 31112</strain>
    </source>
</reference>
<evidence type="ECO:0008006" key="3">
    <source>
        <dbReference type="Google" id="ProtNLM"/>
    </source>
</evidence>
<evidence type="ECO:0000313" key="1">
    <source>
        <dbReference type="EMBL" id="VVE29035.1"/>
    </source>
</evidence>
<dbReference type="EMBL" id="CABPSM010000010">
    <property type="protein sequence ID" value="VVE29035.1"/>
    <property type="molecule type" value="Genomic_DNA"/>
</dbReference>
<accession>A0A5E4WZC1</accession>